<evidence type="ECO:0000313" key="1">
    <source>
        <dbReference type="EMBL" id="CAG9533008.1"/>
    </source>
</evidence>
<sequence>LNESHSTMDLTVTETVARHRDIERIEEEGFHQSTFVSSSGGEKKI</sequence>
<gene>
    <name evidence="1" type="ORF">CJOHNSTONI_LOCUS3273</name>
</gene>
<comment type="caution">
    <text evidence="1">The sequence shown here is derived from an EMBL/GenBank/DDBJ whole genome shotgun (WGS) entry which is preliminary data.</text>
</comment>
<dbReference type="EMBL" id="CAKAEH010001155">
    <property type="protein sequence ID" value="CAG9533008.1"/>
    <property type="molecule type" value="Genomic_DNA"/>
</dbReference>
<organism evidence="1 2">
    <name type="scientific">Cercopithifilaria johnstoni</name>
    <dbReference type="NCBI Taxonomy" id="2874296"/>
    <lineage>
        <taxon>Eukaryota</taxon>
        <taxon>Metazoa</taxon>
        <taxon>Ecdysozoa</taxon>
        <taxon>Nematoda</taxon>
        <taxon>Chromadorea</taxon>
        <taxon>Rhabditida</taxon>
        <taxon>Spirurina</taxon>
        <taxon>Spiruromorpha</taxon>
        <taxon>Filarioidea</taxon>
        <taxon>Onchocercidae</taxon>
        <taxon>Cercopithifilaria</taxon>
    </lineage>
</organism>
<name>A0A8J2PYU4_9BILA</name>
<accession>A0A8J2PYU4</accession>
<feature type="non-terminal residue" evidence="1">
    <location>
        <position position="1"/>
    </location>
</feature>
<dbReference type="Proteomes" id="UP000746747">
    <property type="component" value="Unassembled WGS sequence"/>
</dbReference>
<protein>
    <submittedName>
        <fullName evidence="1">Uncharacterized protein</fullName>
    </submittedName>
</protein>
<evidence type="ECO:0000313" key="2">
    <source>
        <dbReference type="Proteomes" id="UP000746747"/>
    </source>
</evidence>
<feature type="non-terminal residue" evidence="1">
    <location>
        <position position="45"/>
    </location>
</feature>
<proteinExistence type="predicted"/>
<dbReference type="AlphaFoldDB" id="A0A8J2PYU4"/>
<reference evidence="1" key="1">
    <citation type="submission" date="2021-09" db="EMBL/GenBank/DDBJ databases">
        <authorList>
            <consortium name="Pathogen Informatics"/>
        </authorList>
    </citation>
    <scope>NUCLEOTIDE SEQUENCE</scope>
</reference>
<keyword evidence="2" id="KW-1185">Reference proteome</keyword>